<feature type="site" description="Important for substrate specificity" evidence="3">
    <location>
        <position position="82"/>
    </location>
</feature>
<protein>
    <recommendedName>
        <fullName evidence="3">dTTP/UTP pyrophosphatase</fullName>
        <shortName evidence="3">dTTPase/UTPase</shortName>
        <ecNumber evidence="3">3.6.1.9</ecNumber>
    </recommendedName>
    <alternativeName>
        <fullName evidence="3">Nucleoside triphosphate pyrophosphatase</fullName>
    </alternativeName>
    <alternativeName>
        <fullName evidence="3">Nucleotide pyrophosphatase</fullName>
        <shortName evidence="3">Nucleotide PPase</shortName>
    </alternativeName>
</protein>
<evidence type="ECO:0000313" key="5">
    <source>
        <dbReference type="Proteomes" id="UP000049828"/>
    </source>
</evidence>
<name>A0A0M6WE81_9FIRM</name>
<dbReference type="EMBL" id="CVRS01000037">
    <property type="protein sequence ID" value="CRL34394.1"/>
    <property type="molecule type" value="Genomic_DNA"/>
</dbReference>
<gene>
    <name evidence="4" type="ORF">RIL183_14681</name>
</gene>
<dbReference type="GO" id="GO:0005737">
    <property type="term" value="C:cytoplasm"/>
    <property type="evidence" value="ECO:0007669"/>
    <property type="project" value="UniProtKB-SubCell"/>
</dbReference>
<evidence type="ECO:0000256" key="2">
    <source>
        <dbReference type="ARBA" id="ARBA00022801"/>
    </source>
</evidence>
<dbReference type="RefSeq" id="WP_021923268.1">
    <property type="nucleotide sequence ID" value="NZ_CATYLF010000020.1"/>
</dbReference>
<feature type="active site" description="Proton acceptor" evidence="3">
    <location>
        <position position="81"/>
    </location>
</feature>
<comment type="caution">
    <text evidence="3">Lacks conserved residue(s) required for the propagation of feature annotation.</text>
</comment>
<comment type="catalytic activity">
    <reaction evidence="3">
        <text>dTTP + H2O = dTMP + diphosphate + H(+)</text>
        <dbReference type="Rhea" id="RHEA:28534"/>
        <dbReference type="ChEBI" id="CHEBI:15377"/>
        <dbReference type="ChEBI" id="CHEBI:15378"/>
        <dbReference type="ChEBI" id="CHEBI:33019"/>
        <dbReference type="ChEBI" id="CHEBI:37568"/>
        <dbReference type="ChEBI" id="CHEBI:63528"/>
        <dbReference type="EC" id="3.6.1.9"/>
    </reaction>
</comment>
<dbReference type="InterPro" id="IPR029001">
    <property type="entry name" value="ITPase-like_fam"/>
</dbReference>
<dbReference type="InterPro" id="IPR003697">
    <property type="entry name" value="Maf-like"/>
</dbReference>
<dbReference type="GO" id="GO:0036221">
    <property type="term" value="F:UTP diphosphatase activity"/>
    <property type="evidence" value="ECO:0007669"/>
    <property type="project" value="RHEA"/>
</dbReference>
<dbReference type="PANTHER" id="PTHR43213:SF5">
    <property type="entry name" value="BIFUNCTIONAL DTTP_UTP PYROPHOSPHATASE_METHYLTRANSFERASE PROTEIN-RELATED"/>
    <property type="match status" value="1"/>
</dbReference>
<comment type="function">
    <text evidence="3">Nucleoside triphosphate pyrophosphatase that hydrolyzes dTTP and UTP. May have a dual role in cell division arrest and in preventing the incorporation of modified nucleotides into cellular nucleic acids.</text>
</comment>
<keyword evidence="3" id="KW-0546">Nucleotide metabolism</keyword>
<dbReference type="SUPFAM" id="SSF52972">
    <property type="entry name" value="ITPase-like"/>
    <property type="match status" value="1"/>
</dbReference>
<evidence type="ECO:0000313" key="4">
    <source>
        <dbReference type="EMBL" id="CRL34394.1"/>
    </source>
</evidence>
<comment type="cofactor">
    <cofactor evidence="1 3">
        <name>a divalent metal cation</name>
        <dbReference type="ChEBI" id="CHEBI:60240"/>
    </cofactor>
</comment>
<dbReference type="HAMAP" id="MF_00528">
    <property type="entry name" value="Maf"/>
    <property type="match status" value="1"/>
</dbReference>
<reference evidence="5" key="1">
    <citation type="submission" date="2015-05" db="EMBL/GenBank/DDBJ databases">
        <authorList>
            <consortium name="Pathogen Informatics"/>
        </authorList>
    </citation>
    <scope>NUCLEOTIDE SEQUENCE [LARGE SCALE GENOMIC DNA]</scope>
    <source>
        <strain evidence="5">L1-83</strain>
    </source>
</reference>
<keyword evidence="5" id="KW-1185">Reference proteome</keyword>
<keyword evidence="2 3" id="KW-0378">Hydrolase</keyword>
<dbReference type="GO" id="GO:0036218">
    <property type="term" value="F:dTTP diphosphatase activity"/>
    <property type="evidence" value="ECO:0007669"/>
    <property type="project" value="RHEA"/>
</dbReference>
<dbReference type="Pfam" id="PF02545">
    <property type="entry name" value="Maf"/>
    <property type="match status" value="1"/>
</dbReference>
<dbReference type="AlphaFoldDB" id="A0A0M6WE81"/>
<dbReference type="STRING" id="360807.ERS852392_01813"/>
<dbReference type="Gene3D" id="3.90.950.10">
    <property type="match status" value="1"/>
</dbReference>
<comment type="subcellular location">
    <subcellularLocation>
        <location evidence="3">Cytoplasm</location>
    </subcellularLocation>
</comment>
<comment type="similarity">
    <text evidence="3">Belongs to the Maf family. YhdE subfamily.</text>
</comment>
<sequence>MGQIILASASPRRKELLEQIGLEVEICPAKGEEVISKSAPEEVVMELSEQKTTEVAAMVKTYESGHGELMTPQDILVIGADTVVACDDTILGKPKDEADAKRMLTLLSGRKHAVYTGVTFVFLDKNGRAGAHTFYEKTEVTMKPLSEPEIDRYVATGEPMDKAGAYGIQGKCAIYIEGIEGDYNNVVGLPVARIYKELQKLGIDPYLW</sequence>
<proteinExistence type="inferred from homology"/>
<evidence type="ECO:0000256" key="1">
    <source>
        <dbReference type="ARBA" id="ARBA00001968"/>
    </source>
</evidence>
<evidence type="ECO:0000256" key="3">
    <source>
        <dbReference type="HAMAP-Rule" id="MF_00528"/>
    </source>
</evidence>
<organism evidence="4 5">
    <name type="scientific">Roseburia inulinivorans</name>
    <dbReference type="NCBI Taxonomy" id="360807"/>
    <lineage>
        <taxon>Bacteria</taxon>
        <taxon>Bacillati</taxon>
        <taxon>Bacillota</taxon>
        <taxon>Clostridia</taxon>
        <taxon>Lachnospirales</taxon>
        <taxon>Lachnospiraceae</taxon>
        <taxon>Roseburia</taxon>
    </lineage>
</organism>
<dbReference type="NCBIfam" id="TIGR00172">
    <property type="entry name" value="maf"/>
    <property type="match status" value="1"/>
</dbReference>
<feature type="site" description="Important for substrate specificity" evidence="3">
    <location>
        <position position="12"/>
    </location>
</feature>
<dbReference type="GO" id="GO:0009117">
    <property type="term" value="P:nucleotide metabolic process"/>
    <property type="evidence" value="ECO:0007669"/>
    <property type="project" value="UniProtKB-KW"/>
</dbReference>
<dbReference type="PIRSF" id="PIRSF006305">
    <property type="entry name" value="Maf"/>
    <property type="match status" value="1"/>
</dbReference>
<keyword evidence="3" id="KW-0963">Cytoplasm</keyword>
<dbReference type="CDD" id="cd00555">
    <property type="entry name" value="Maf"/>
    <property type="match status" value="1"/>
</dbReference>
<dbReference type="Proteomes" id="UP000049828">
    <property type="component" value="Unassembled WGS sequence"/>
</dbReference>
<dbReference type="EC" id="3.6.1.9" evidence="3"/>
<dbReference type="OrthoDB" id="9807767at2"/>
<comment type="catalytic activity">
    <reaction evidence="3">
        <text>UTP + H2O = UMP + diphosphate + H(+)</text>
        <dbReference type="Rhea" id="RHEA:29395"/>
        <dbReference type="ChEBI" id="CHEBI:15377"/>
        <dbReference type="ChEBI" id="CHEBI:15378"/>
        <dbReference type="ChEBI" id="CHEBI:33019"/>
        <dbReference type="ChEBI" id="CHEBI:46398"/>
        <dbReference type="ChEBI" id="CHEBI:57865"/>
        <dbReference type="EC" id="3.6.1.9"/>
    </reaction>
</comment>
<dbReference type="PANTHER" id="PTHR43213">
    <property type="entry name" value="BIFUNCTIONAL DTTP/UTP PYROPHOSPHATASE/METHYLTRANSFERASE PROTEIN-RELATED"/>
    <property type="match status" value="1"/>
</dbReference>
<feature type="site" description="Important for substrate specificity" evidence="3">
    <location>
        <position position="169"/>
    </location>
</feature>
<accession>A0A0M6WE81</accession>